<feature type="domain" description="Cation-transporting P-type ATPase N-terminal" evidence="10">
    <location>
        <begin position="4"/>
        <end position="78"/>
    </location>
</feature>
<dbReference type="InterPro" id="IPR050510">
    <property type="entry name" value="Cation_transp_ATPase_P-type"/>
</dbReference>
<dbReference type="PANTHER" id="PTHR43294:SF20">
    <property type="entry name" value="P-TYPE ATPASE"/>
    <property type="match status" value="1"/>
</dbReference>
<dbReference type="Gene3D" id="1.20.1110.10">
    <property type="entry name" value="Calcium-transporting ATPase, transmembrane domain"/>
    <property type="match status" value="1"/>
</dbReference>
<dbReference type="PANTHER" id="PTHR43294">
    <property type="entry name" value="SODIUM/POTASSIUM-TRANSPORTING ATPASE SUBUNIT ALPHA"/>
    <property type="match status" value="1"/>
</dbReference>
<dbReference type="GO" id="GO:1990573">
    <property type="term" value="P:potassium ion import across plasma membrane"/>
    <property type="evidence" value="ECO:0007669"/>
    <property type="project" value="TreeGrafter"/>
</dbReference>
<dbReference type="EMBL" id="SNQI01000004">
    <property type="protein sequence ID" value="TEW73161.1"/>
    <property type="molecule type" value="Genomic_DNA"/>
</dbReference>
<dbReference type="Pfam" id="PF00689">
    <property type="entry name" value="Cation_ATPase_C"/>
    <property type="match status" value="1"/>
</dbReference>
<feature type="transmembrane region" description="Helical" evidence="9">
    <location>
        <begin position="751"/>
        <end position="774"/>
    </location>
</feature>
<dbReference type="GO" id="GO:0005391">
    <property type="term" value="F:P-type sodium:potassium-exchanging transporter activity"/>
    <property type="evidence" value="ECO:0007669"/>
    <property type="project" value="TreeGrafter"/>
</dbReference>
<dbReference type="SUPFAM" id="SSF81665">
    <property type="entry name" value="Calcium ATPase, transmembrane domain M"/>
    <property type="match status" value="1"/>
</dbReference>
<feature type="transmembrane region" description="Helical" evidence="9">
    <location>
        <begin position="680"/>
        <end position="701"/>
    </location>
</feature>
<dbReference type="GO" id="GO:0006883">
    <property type="term" value="P:intracellular sodium ion homeostasis"/>
    <property type="evidence" value="ECO:0007669"/>
    <property type="project" value="TreeGrafter"/>
</dbReference>
<evidence type="ECO:0000256" key="9">
    <source>
        <dbReference type="SAM" id="Phobius"/>
    </source>
</evidence>
<dbReference type="Proteomes" id="UP000298517">
    <property type="component" value="Unassembled WGS sequence"/>
</dbReference>
<comment type="caution">
    <text evidence="11">The sequence shown here is derived from an EMBL/GenBank/DDBJ whole genome shotgun (WGS) entry which is preliminary data.</text>
</comment>
<feature type="transmembrane region" description="Helical" evidence="9">
    <location>
        <begin position="853"/>
        <end position="874"/>
    </location>
</feature>
<dbReference type="GO" id="GO:0005886">
    <property type="term" value="C:plasma membrane"/>
    <property type="evidence" value="ECO:0007669"/>
    <property type="project" value="TreeGrafter"/>
</dbReference>
<gene>
    <name evidence="11" type="ORF">E2488_12265</name>
</gene>
<proteinExistence type="inferred from homology"/>
<keyword evidence="3 9" id="KW-0812">Transmembrane</keyword>
<dbReference type="Gene3D" id="3.40.1110.10">
    <property type="entry name" value="Calcium-transporting ATPase, cytoplasmic domain N"/>
    <property type="match status" value="1"/>
</dbReference>
<dbReference type="InterPro" id="IPR044492">
    <property type="entry name" value="P_typ_ATPase_HD_dom"/>
</dbReference>
<name>A0A4Y8AQY6_9FLAO</name>
<dbReference type="SUPFAM" id="SSF81660">
    <property type="entry name" value="Metal cation-transporting ATPase, ATP-binding domain N"/>
    <property type="match status" value="1"/>
</dbReference>
<dbReference type="InterPro" id="IPR001757">
    <property type="entry name" value="P_typ_ATPase"/>
</dbReference>
<dbReference type="InterPro" id="IPR008250">
    <property type="entry name" value="ATPase_P-typ_transduc_dom_A_sf"/>
</dbReference>
<dbReference type="Pfam" id="PF00690">
    <property type="entry name" value="Cation_ATPase_N"/>
    <property type="match status" value="1"/>
</dbReference>
<feature type="transmembrane region" description="Helical" evidence="9">
    <location>
        <begin position="58"/>
        <end position="76"/>
    </location>
</feature>
<dbReference type="GO" id="GO:0005524">
    <property type="term" value="F:ATP binding"/>
    <property type="evidence" value="ECO:0007669"/>
    <property type="project" value="UniProtKB-KW"/>
</dbReference>
<dbReference type="SFLD" id="SFLDF00027">
    <property type="entry name" value="p-type_atpase"/>
    <property type="match status" value="1"/>
</dbReference>
<dbReference type="GO" id="GO:0016887">
    <property type="term" value="F:ATP hydrolysis activity"/>
    <property type="evidence" value="ECO:0007669"/>
    <property type="project" value="InterPro"/>
</dbReference>
<keyword evidence="4" id="KW-0547">Nucleotide-binding</keyword>
<evidence type="ECO:0000256" key="2">
    <source>
        <dbReference type="ARBA" id="ARBA00005675"/>
    </source>
</evidence>
<evidence type="ECO:0000256" key="8">
    <source>
        <dbReference type="ARBA" id="ARBA00023136"/>
    </source>
</evidence>
<keyword evidence="7 9" id="KW-1133">Transmembrane helix</keyword>
<dbReference type="OrthoDB" id="1521937at2"/>
<dbReference type="PRINTS" id="PR00119">
    <property type="entry name" value="CATATPASE"/>
</dbReference>
<dbReference type="SFLD" id="SFLDG00002">
    <property type="entry name" value="C1.7:_P-type_atpase_like"/>
    <property type="match status" value="1"/>
</dbReference>
<dbReference type="PROSITE" id="PS00154">
    <property type="entry name" value="ATPASE_E1_E2"/>
    <property type="match status" value="1"/>
</dbReference>
<dbReference type="GO" id="GO:0030007">
    <property type="term" value="P:intracellular potassium ion homeostasis"/>
    <property type="evidence" value="ECO:0007669"/>
    <property type="project" value="TreeGrafter"/>
</dbReference>
<comment type="subcellular location">
    <subcellularLocation>
        <location evidence="1">Membrane</location>
        <topology evidence="1">Multi-pass membrane protein</topology>
    </subcellularLocation>
</comment>
<feature type="transmembrane region" description="Helical" evidence="9">
    <location>
        <begin position="786"/>
        <end position="803"/>
    </location>
</feature>
<feature type="transmembrane region" description="Helical" evidence="9">
    <location>
        <begin position="246"/>
        <end position="264"/>
    </location>
</feature>
<dbReference type="AlphaFoldDB" id="A0A4Y8AQY6"/>
<evidence type="ECO:0000256" key="4">
    <source>
        <dbReference type="ARBA" id="ARBA00022741"/>
    </source>
</evidence>
<dbReference type="InterPro" id="IPR018303">
    <property type="entry name" value="ATPase_P-typ_P_site"/>
</dbReference>
<dbReference type="GO" id="GO:0036376">
    <property type="term" value="P:sodium ion export across plasma membrane"/>
    <property type="evidence" value="ECO:0007669"/>
    <property type="project" value="TreeGrafter"/>
</dbReference>
<protein>
    <submittedName>
        <fullName evidence="11">Cation-transporting P-type ATPase</fullName>
    </submittedName>
</protein>
<comment type="similarity">
    <text evidence="2">Belongs to the cation transport ATPase (P-type) (TC 3.A.3) family. Type IIA subfamily.</text>
</comment>
<dbReference type="SMART" id="SM00831">
    <property type="entry name" value="Cation_ATPase_N"/>
    <property type="match status" value="1"/>
</dbReference>
<dbReference type="Pfam" id="PF00122">
    <property type="entry name" value="E1-E2_ATPase"/>
    <property type="match status" value="1"/>
</dbReference>
<evidence type="ECO:0000313" key="11">
    <source>
        <dbReference type="EMBL" id="TEW73161.1"/>
    </source>
</evidence>
<dbReference type="PRINTS" id="PR00120">
    <property type="entry name" value="HATPASE"/>
</dbReference>
<dbReference type="GO" id="GO:1902600">
    <property type="term" value="P:proton transmembrane transport"/>
    <property type="evidence" value="ECO:0007669"/>
    <property type="project" value="TreeGrafter"/>
</dbReference>
<dbReference type="NCBIfam" id="TIGR01494">
    <property type="entry name" value="ATPase_P-type"/>
    <property type="match status" value="2"/>
</dbReference>
<dbReference type="Pfam" id="PF13246">
    <property type="entry name" value="Cation_ATPase"/>
    <property type="match status" value="1"/>
</dbReference>
<accession>A0A4Y8AQY6</accession>
<dbReference type="InterPro" id="IPR004014">
    <property type="entry name" value="ATPase_P-typ_cation-transptr_N"/>
</dbReference>
<dbReference type="InterPro" id="IPR059000">
    <property type="entry name" value="ATPase_P-type_domA"/>
</dbReference>
<feature type="transmembrane region" description="Helical" evidence="9">
    <location>
        <begin position="823"/>
        <end position="847"/>
    </location>
</feature>
<keyword evidence="6" id="KW-1278">Translocase</keyword>
<dbReference type="Gene3D" id="3.40.50.1000">
    <property type="entry name" value="HAD superfamily/HAD-like"/>
    <property type="match status" value="1"/>
</dbReference>
<organism evidence="11 12">
    <name type="scientific">Gramella jeungdoensis</name>
    <dbReference type="NCBI Taxonomy" id="708091"/>
    <lineage>
        <taxon>Bacteria</taxon>
        <taxon>Pseudomonadati</taxon>
        <taxon>Bacteroidota</taxon>
        <taxon>Flavobacteriia</taxon>
        <taxon>Flavobacteriales</taxon>
        <taxon>Flavobacteriaceae</taxon>
        <taxon>Christiangramia</taxon>
    </lineage>
</organism>
<feature type="transmembrane region" description="Helical" evidence="9">
    <location>
        <begin position="270"/>
        <end position="296"/>
    </location>
</feature>
<keyword evidence="8 9" id="KW-0472">Membrane</keyword>
<dbReference type="InterPro" id="IPR023298">
    <property type="entry name" value="ATPase_P-typ_TM_dom_sf"/>
</dbReference>
<dbReference type="SUPFAM" id="SSF81653">
    <property type="entry name" value="Calcium ATPase, transduction domain A"/>
    <property type="match status" value="1"/>
</dbReference>
<keyword evidence="12" id="KW-1185">Reference proteome</keyword>
<dbReference type="Gene3D" id="2.70.150.10">
    <property type="entry name" value="Calcium-transporting ATPase, cytoplasmic transduction domain A"/>
    <property type="match status" value="1"/>
</dbReference>
<dbReference type="InterPro" id="IPR006068">
    <property type="entry name" value="ATPase_P-typ_cation-transptr_C"/>
</dbReference>
<dbReference type="SUPFAM" id="SSF56784">
    <property type="entry name" value="HAD-like"/>
    <property type="match status" value="1"/>
</dbReference>
<feature type="transmembrane region" description="Helical" evidence="9">
    <location>
        <begin position="707"/>
        <end position="730"/>
    </location>
</feature>
<dbReference type="SFLD" id="SFLDS00003">
    <property type="entry name" value="Haloacid_Dehalogenase"/>
    <property type="match status" value="1"/>
</dbReference>
<sequence>MIQKPHTLTPAEVVKQLDSDSTLGLTTKQAKVRIEIFGKNKLPEEKSKNMLTILFEQLLNPIIYILLIAVFLALIFRDWLEGIAILIVIIITVAIGFFMELQALRSLEALQKMGQSITKVLRGGILLHLKSSLLVPGDLVILEAGDMVTADARLIYSENLTVKEAVLTGESFPIEKEIAVLPINTSISELNNMVFRGTLVTKGMAKAIVIATGKHTELGKIQQLGITSKKTQTPLEKKLTNLSKHLILLTLFLTILIIITGYYRGNDFMLILQTGIALAVASIPEGLPIVATIALAQGMLRLSKKQVIIKKLEAVQTLGATTIICTDKTGTLTEDKMKVHTLAFETNSFENVYHKKAHFSIETKKLKEFEEMVLTSILCNDALLSNHHKHGDAIDLALNDFAEFVGFNPHLIQKKYPEKMEIAFDTERKMMATVNQFNSTFKIYAKGAFESIAECCDTILSKGEIIPFNNKEEWIKKVDNLASQGLRVLAFAFKDVEKIPACENFLHQLTFIGIIGFIDPPREDVKATITTYKNAGIRVIMMTGDHPGTAKKVAQEIGLLPQHIAKEMVVLGKDLTAFEILSEEKKATLLNTIIFARVTPKQKLDIISLFQQNNAIVGMIGDGVNDVPALKKADIGIAMGIRGTEAARATADVILKDDKFTSIELSIHQGRAIFENIRQFVVYLLSSNLAEIISVGIAALLNLPSPLLPLQILFLNLVTDIFPSLALGLGKGEKDLMKKPPRLPNEPIMTAKLWNATIIYGLCITVSVLGITLYSNYMLKLPSNEINNMAFFTLIFAQLLNVFNLPKRQESFFNNEVTSNKWIWIAIVICIVITSIAYFTPLVAIALSISPLTISKLITIILFGFGSLLLAQFIKRIGWTI</sequence>
<evidence type="ECO:0000256" key="1">
    <source>
        <dbReference type="ARBA" id="ARBA00004141"/>
    </source>
</evidence>
<evidence type="ECO:0000256" key="7">
    <source>
        <dbReference type="ARBA" id="ARBA00022989"/>
    </source>
</evidence>
<evidence type="ECO:0000256" key="3">
    <source>
        <dbReference type="ARBA" id="ARBA00022692"/>
    </source>
</evidence>
<dbReference type="InterPro" id="IPR036412">
    <property type="entry name" value="HAD-like_sf"/>
</dbReference>
<keyword evidence="5" id="KW-0067">ATP-binding</keyword>
<evidence type="ECO:0000256" key="6">
    <source>
        <dbReference type="ARBA" id="ARBA00022967"/>
    </source>
</evidence>
<evidence type="ECO:0000259" key="10">
    <source>
        <dbReference type="SMART" id="SM00831"/>
    </source>
</evidence>
<feature type="transmembrane region" description="Helical" evidence="9">
    <location>
        <begin position="82"/>
        <end position="104"/>
    </location>
</feature>
<dbReference type="InterPro" id="IPR023214">
    <property type="entry name" value="HAD_sf"/>
</dbReference>
<reference evidence="11 12" key="1">
    <citation type="journal article" date="2011" name="J. Microbiol.">
        <title>Gramella jeungdoensis sp. nov., isolated from a solar saltern in Korea.</title>
        <authorList>
            <person name="Joung Y."/>
            <person name="Kim H."/>
            <person name="Jang T."/>
            <person name="Ahn T.S."/>
            <person name="Joh K."/>
        </authorList>
    </citation>
    <scope>NUCLEOTIDE SEQUENCE [LARGE SCALE GENOMIC DNA]</scope>
    <source>
        <strain evidence="11 12">KCTC 23123</strain>
    </source>
</reference>
<dbReference type="InterPro" id="IPR023299">
    <property type="entry name" value="ATPase_P-typ_cyto_dom_N"/>
</dbReference>
<evidence type="ECO:0000256" key="5">
    <source>
        <dbReference type="ARBA" id="ARBA00022840"/>
    </source>
</evidence>
<evidence type="ECO:0000313" key="12">
    <source>
        <dbReference type="Proteomes" id="UP000298517"/>
    </source>
</evidence>